<name>A0ABD3X4D6_SINWO</name>
<evidence type="ECO:0000313" key="1">
    <source>
        <dbReference type="EMBL" id="KAL3879848.1"/>
    </source>
</evidence>
<proteinExistence type="predicted"/>
<dbReference type="AlphaFoldDB" id="A0ABD3X4D6"/>
<organism evidence="1 2">
    <name type="scientific">Sinanodonta woodiana</name>
    <name type="common">Chinese pond mussel</name>
    <name type="synonym">Anodonta woodiana</name>
    <dbReference type="NCBI Taxonomy" id="1069815"/>
    <lineage>
        <taxon>Eukaryota</taxon>
        <taxon>Metazoa</taxon>
        <taxon>Spiralia</taxon>
        <taxon>Lophotrochozoa</taxon>
        <taxon>Mollusca</taxon>
        <taxon>Bivalvia</taxon>
        <taxon>Autobranchia</taxon>
        <taxon>Heteroconchia</taxon>
        <taxon>Palaeoheterodonta</taxon>
        <taxon>Unionida</taxon>
        <taxon>Unionoidea</taxon>
        <taxon>Unionidae</taxon>
        <taxon>Unioninae</taxon>
        <taxon>Sinanodonta</taxon>
    </lineage>
</organism>
<comment type="caution">
    <text evidence="1">The sequence shown here is derived from an EMBL/GenBank/DDBJ whole genome shotgun (WGS) entry which is preliminary data.</text>
</comment>
<dbReference type="EMBL" id="JBJQND010000004">
    <property type="protein sequence ID" value="KAL3879848.1"/>
    <property type="molecule type" value="Genomic_DNA"/>
</dbReference>
<accession>A0ABD3X4D6</accession>
<gene>
    <name evidence="1" type="ORF">ACJMK2_032127</name>
</gene>
<protein>
    <submittedName>
        <fullName evidence="1">Uncharacterized protein</fullName>
    </submittedName>
</protein>
<keyword evidence="2" id="KW-1185">Reference proteome</keyword>
<evidence type="ECO:0000313" key="2">
    <source>
        <dbReference type="Proteomes" id="UP001634394"/>
    </source>
</evidence>
<dbReference type="Proteomes" id="UP001634394">
    <property type="component" value="Unassembled WGS sequence"/>
</dbReference>
<sequence length="124" mass="14234">MLFGPISFSRKKQTNLQLQKICSTLQAKTKGNQNLLTALKKENVTRQLKRKSESCSNDFSAEKCYEANFTTVKRSKSSKNQSLLLTKDMQSSKSFTERENCKKIKILKRTLDLGQMQSSCMFFC</sequence>
<reference evidence="1 2" key="1">
    <citation type="submission" date="2024-11" db="EMBL/GenBank/DDBJ databases">
        <title>Chromosome-level genome assembly of the freshwater bivalve Anodonta woodiana.</title>
        <authorList>
            <person name="Chen X."/>
        </authorList>
    </citation>
    <scope>NUCLEOTIDE SEQUENCE [LARGE SCALE GENOMIC DNA]</scope>
    <source>
        <strain evidence="1">MN2024</strain>
        <tissue evidence="1">Gills</tissue>
    </source>
</reference>